<dbReference type="EMBL" id="CP018025">
    <property type="protein sequence ID" value="APD92295.1"/>
    <property type="molecule type" value="Genomic_DNA"/>
</dbReference>
<reference evidence="1 2" key="1">
    <citation type="submission" date="2016-11" db="EMBL/GenBank/DDBJ databases">
        <title>Networking in microbes: conjugative elements and plasmids in the genus Alteromonas.</title>
        <authorList>
            <person name="Lopez-Perez M."/>
            <person name="Ramon-Marco N."/>
            <person name="Rodriguez-Valera F."/>
        </authorList>
    </citation>
    <scope>NUCLEOTIDE SEQUENCE [LARGE SCALE GENOMIC DNA]</scope>
    <source>
        <strain evidence="1 2">CP48</strain>
        <plasmid evidence="2">pamcp48-600</plasmid>
    </source>
</reference>
<geneLocation type="plasmid" evidence="2">
    <name>pamcp48-600</name>
</geneLocation>
<evidence type="ECO:0000313" key="1">
    <source>
        <dbReference type="EMBL" id="APD92295.1"/>
    </source>
</evidence>
<protein>
    <submittedName>
        <fullName evidence="1">Uncharacterized protein</fullName>
    </submittedName>
</protein>
<keyword evidence="1" id="KW-0614">Plasmid</keyword>
<sequence>MKVNTNIRKVRDEVPSSLTGIITYLRSKGWGLTLQSHDSVSESNQQRLTIHKETWMGFPVPSYEFHYLTKGNDESAVIGCARRIAELALRLNETFKDTFPASYVDKGGYISDDNERLLLSRKGVGAILQHAIDASKQQSSPESGISFERGFLSLTANSTSILISGDDARSILRGLREQVEIKQA</sequence>
<proteinExistence type="predicted"/>
<dbReference type="AlphaFoldDB" id="A0AAC9NSY8"/>
<gene>
    <name evidence="1" type="ORF">BM524_20530</name>
</gene>
<dbReference type="Proteomes" id="UP000182101">
    <property type="component" value="Plasmid pAMCP48-600"/>
</dbReference>
<name>A0AAC9NSY8_9ALTE</name>
<organism evidence="1 2">
    <name type="scientific">Alteromonas mediterranea</name>
    <dbReference type="NCBI Taxonomy" id="314275"/>
    <lineage>
        <taxon>Bacteria</taxon>
        <taxon>Pseudomonadati</taxon>
        <taxon>Pseudomonadota</taxon>
        <taxon>Gammaproteobacteria</taxon>
        <taxon>Alteromonadales</taxon>
        <taxon>Alteromonadaceae</taxon>
        <taxon>Alteromonas/Salinimonas group</taxon>
        <taxon>Alteromonas</taxon>
    </lineage>
</organism>
<evidence type="ECO:0000313" key="2">
    <source>
        <dbReference type="Proteomes" id="UP000182101"/>
    </source>
</evidence>
<accession>A0AAC9NSY8</accession>
<dbReference type="RefSeq" id="WP_071960909.1">
    <property type="nucleotide sequence ID" value="NZ_CP018025.1"/>
</dbReference>